<name>A0A9P1E395_CUSEU</name>
<accession>A0A9P1E395</accession>
<keyword evidence="2" id="KW-1185">Reference proteome</keyword>
<dbReference type="OrthoDB" id="1645289at2759"/>
<dbReference type="PANTHER" id="PTHR11439:SF467">
    <property type="entry name" value="INTEGRASE CATALYTIC DOMAIN-CONTAINING PROTEIN"/>
    <property type="match status" value="1"/>
</dbReference>
<dbReference type="Proteomes" id="UP001152484">
    <property type="component" value="Unassembled WGS sequence"/>
</dbReference>
<gene>
    <name evidence="1" type="ORF">CEURO_LOCUS5391</name>
</gene>
<reference evidence="1" key="1">
    <citation type="submission" date="2022-07" db="EMBL/GenBank/DDBJ databases">
        <authorList>
            <person name="Macas J."/>
            <person name="Novak P."/>
            <person name="Neumann P."/>
        </authorList>
    </citation>
    <scope>NUCLEOTIDE SEQUENCE</scope>
</reference>
<protein>
    <recommendedName>
        <fullName evidence="3">Retrovirus-related Pol polyprotein from transposon TNT 1-94</fullName>
    </recommendedName>
</protein>
<dbReference type="EMBL" id="CAMAPE010000009">
    <property type="protein sequence ID" value="CAH9074926.1"/>
    <property type="molecule type" value="Genomic_DNA"/>
</dbReference>
<sequence length="133" mass="15024">MQDCKSGDTPVYKGDKFSLIQGPKNDFESKEMRNILYASTVGSLMHDHVCTRPDLAYIIGILCRYLSNPSMDHWKAAKRVMQYLQRTKEHMLTYQRSYQLDIIGYTDSDFAGCQDSFKSTSGCIYILGGGAVS</sequence>
<dbReference type="AlphaFoldDB" id="A0A9P1E395"/>
<comment type="caution">
    <text evidence="1">The sequence shown here is derived from an EMBL/GenBank/DDBJ whole genome shotgun (WGS) entry which is preliminary data.</text>
</comment>
<evidence type="ECO:0000313" key="2">
    <source>
        <dbReference type="Proteomes" id="UP001152484"/>
    </source>
</evidence>
<evidence type="ECO:0000313" key="1">
    <source>
        <dbReference type="EMBL" id="CAH9074926.1"/>
    </source>
</evidence>
<evidence type="ECO:0008006" key="3">
    <source>
        <dbReference type="Google" id="ProtNLM"/>
    </source>
</evidence>
<organism evidence="1 2">
    <name type="scientific">Cuscuta europaea</name>
    <name type="common">European dodder</name>
    <dbReference type="NCBI Taxonomy" id="41803"/>
    <lineage>
        <taxon>Eukaryota</taxon>
        <taxon>Viridiplantae</taxon>
        <taxon>Streptophyta</taxon>
        <taxon>Embryophyta</taxon>
        <taxon>Tracheophyta</taxon>
        <taxon>Spermatophyta</taxon>
        <taxon>Magnoliopsida</taxon>
        <taxon>eudicotyledons</taxon>
        <taxon>Gunneridae</taxon>
        <taxon>Pentapetalae</taxon>
        <taxon>asterids</taxon>
        <taxon>lamiids</taxon>
        <taxon>Solanales</taxon>
        <taxon>Convolvulaceae</taxon>
        <taxon>Cuscuteae</taxon>
        <taxon>Cuscuta</taxon>
        <taxon>Cuscuta subgen. Cuscuta</taxon>
    </lineage>
</organism>
<dbReference type="PANTHER" id="PTHR11439">
    <property type="entry name" value="GAG-POL-RELATED RETROTRANSPOSON"/>
    <property type="match status" value="1"/>
</dbReference>
<proteinExistence type="predicted"/>